<dbReference type="EMBL" id="AP022583">
    <property type="protein sequence ID" value="BBY07313.1"/>
    <property type="molecule type" value="Genomic_DNA"/>
</dbReference>
<evidence type="ECO:0000256" key="3">
    <source>
        <dbReference type="ARBA" id="ARBA00022475"/>
    </source>
</evidence>
<evidence type="ECO:0000256" key="1">
    <source>
        <dbReference type="ARBA" id="ARBA00004651"/>
    </source>
</evidence>
<keyword evidence="5 7" id="KW-1133">Transmembrane helix</keyword>
<keyword evidence="4 7" id="KW-0812">Transmembrane</keyword>
<protein>
    <submittedName>
        <fullName evidence="9">Type VII secretion integral membrane protein EccD</fullName>
    </submittedName>
</protein>
<dbReference type="EMBL" id="MVIC01000023">
    <property type="protein sequence ID" value="ORB13557.1"/>
    <property type="molecule type" value="Genomic_DNA"/>
</dbReference>
<evidence type="ECO:0000313" key="9">
    <source>
        <dbReference type="EMBL" id="BBY07313.1"/>
    </source>
</evidence>
<evidence type="ECO:0000256" key="6">
    <source>
        <dbReference type="ARBA" id="ARBA00023136"/>
    </source>
</evidence>
<feature type="transmembrane region" description="Helical" evidence="7">
    <location>
        <begin position="371"/>
        <end position="391"/>
    </location>
</feature>
<evidence type="ECO:0000256" key="5">
    <source>
        <dbReference type="ARBA" id="ARBA00022989"/>
    </source>
</evidence>
<keyword evidence="11" id="KW-1185">Reference proteome</keyword>
<proteinExistence type="inferred from homology"/>
<dbReference type="AlphaFoldDB" id="A0A7I7PFB4"/>
<accession>A0A7I7PFB4</accession>
<evidence type="ECO:0000256" key="7">
    <source>
        <dbReference type="SAM" id="Phobius"/>
    </source>
</evidence>
<feature type="transmembrane region" description="Helical" evidence="7">
    <location>
        <begin position="179"/>
        <end position="199"/>
    </location>
</feature>
<name>A0A7I7PFB4_9MYCO</name>
<reference evidence="10 11" key="1">
    <citation type="submission" date="2017-02" db="EMBL/GenBank/DDBJ databases">
        <title>The new phylogeny of genus Mycobacterium.</title>
        <authorList>
            <person name="Tortoli E."/>
            <person name="Trovato A."/>
            <person name="Cirillo D.M."/>
        </authorList>
    </citation>
    <scope>NUCLEOTIDE SEQUENCE [LARGE SCALE GENOMIC DNA]</scope>
    <source>
        <strain evidence="10 11">DSM 45145</strain>
    </source>
</reference>
<dbReference type="Proteomes" id="UP000192374">
    <property type="component" value="Unassembled WGS sequence"/>
</dbReference>
<evidence type="ECO:0000256" key="4">
    <source>
        <dbReference type="ARBA" id="ARBA00022692"/>
    </source>
</evidence>
<reference evidence="9 12" key="2">
    <citation type="journal article" date="2019" name="Emerg. Microbes Infect.">
        <title>Comprehensive subspecies identification of 175 nontuberculous mycobacteria species based on 7547 genomic profiles.</title>
        <authorList>
            <person name="Matsumoto Y."/>
            <person name="Kinjo T."/>
            <person name="Motooka D."/>
            <person name="Nabeya D."/>
            <person name="Jung N."/>
            <person name="Uechi K."/>
            <person name="Horii T."/>
            <person name="Iida T."/>
            <person name="Fujita J."/>
            <person name="Nakamura S."/>
        </authorList>
    </citation>
    <scope>NUCLEOTIDE SEQUENCE [LARGE SCALE GENOMIC DNA]</scope>
    <source>
        <strain evidence="9 12">JCM 16367</strain>
    </source>
</reference>
<dbReference type="PIRSF" id="PIRSF017804">
    <property type="entry name" value="Secretion_EccD1"/>
    <property type="match status" value="1"/>
</dbReference>
<feature type="transmembrane region" description="Helical" evidence="7">
    <location>
        <begin position="262"/>
        <end position="281"/>
    </location>
</feature>
<dbReference type="InterPro" id="IPR006707">
    <property type="entry name" value="T7SS_EccD"/>
</dbReference>
<sequence>MVPEASLCRVSVHADGVNVDLALPATVAVATLIPSIVDVLATAGSPGDRSGAVRYRLSRVGGPALAASKTLAQQHIRDGTALVLTRSAVELPPPRFDDAAEAVSRTLDGVAPSSTRQAARLTGALTAGWLATMGDVVLIRTVSINDARHSAGAAGVAGIVSCAALFATAVSHRVYGDRIAAMTLGLLATGFAAVAGLLAVPGGPAAPNMLLATMAAAVTSTLALRVTGCGAVTFTATACCAIVAAATALAGIVTAAPLHTLVLAPTVASLGLLEFSARLSVTLAGLSPRLGTDDAATPPSLDPDLLSAKAIRADEWLTTLVASWSVAAATGAAIEATSAGIPRTARIAFAAATAAVLLLRARAEVHLVRRVVLTVTGTAALTAGFVAAAAVAPGLPWILGAAALLAAAALCLGFVAPAVTWSPTARRGIDLLGYLALAAIVPLACWLGGLYGAVRGLSLP</sequence>
<keyword evidence="6 7" id="KW-0472">Membrane</keyword>
<evidence type="ECO:0000259" key="8">
    <source>
        <dbReference type="Pfam" id="PF19053"/>
    </source>
</evidence>
<dbReference type="Pfam" id="PF08817">
    <property type="entry name" value="YukD"/>
    <property type="match status" value="1"/>
</dbReference>
<dbReference type="OrthoDB" id="4156660at2"/>
<organism evidence="9 12">
    <name type="scientific">Mycobacterium noviomagense</name>
    <dbReference type="NCBI Taxonomy" id="459858"/>
    <lineage>
        <taxon>Bacteria</taxon>
        <taxon>Bacillati</taxon>
        <taxon>Actinomycetota</taxon>
        <taxon>Actinomycetes</taxon>
        <taxon>Mycobacteriales</taxon>
        <taxon>Mycobacteriaceae</taxon>
        <taxon>Mycobacterium</taxon>
    </lineage>
</organism>
<evidence type="ECO:0000313" key="10">
    <source>
        <dbReference type="EMBL" id="ORB13557.1"/>
    </source>
</evidence>
<dbReference type="KEGG" id="mnv:MNVI_26310"/>
<dbReference type="InterPro" id="IPR024962">
    <property type="entry name" value="YukD-like"/>
</dbReference>
<dbReference type="Proteomes" id="UP000466894">
    <property type="component" value="Chromosome"/>
</dbReference>
<feature type="transmembrane region" description="Helical" evidence="7">
    <location>
        <begin position="231"/>
        <end position="256"/>
    </location>
</feature>
<feature type="transmembrane region" description="Helical" evidence="7">
    <location>
        <begin position="397"/>
        <end position="419"/>
    </location>
</feature>
<feature type="domain" description="EccD-like transmembrane" evidence="8">
    <location>
        <begin position="120"/>
        <end position="457"/>
    </location>
</feature>
<dbReference type="GO" id="GO:0005886">
    <property type="term" value="C:plasma membrane"/>
    <property type="evidence" value="ECO:0007669"/>
    <property type="project" value="UniProtKB-SubCell"/>
</dbReference>
<evidence type="ECO:0000313" key="12">
    <source>
        <dbReference type="Proteomes" id="UP000466894"/>
    </source>
</evidence>
<gene>
    <name evidence="10" type="ORF">BST37_13145</name>
    <name evidence="9" type="ORF">MNVI_26310</name>
</gene>
<reference evidence="9" key="3">
    <citation type="submission" date="2020-02" db="EMBL/GenBank/DDBJ databases">
        <authorList>
            <person name="Matsumoto Y."/>
            <person name="Motooka D."/>
            <person name="Nakamura S."/>
        </authorList>
    </citation>
    <scope>NUCLEOTIDE SEQUENCE</scope>
    <source>
        <strain evidence="9">JCM 16367</strain>
    </source>
</reference>
<dbReference type="InterPro" id="IPR044049">
    <property type="entry name" value="EccD_transm"/>
</dbReference>
<keyword evidence="3" id="KW-1003">Cell membrane</keyword>
<dbReference type="Pfam" id="PF19053">
    <property type="entry name" value="EccD"/>
    <property type="match status" value="1"/>
</dbReference>
<feature type="transmembrane region" description="Helical" evidence="7">
    <location>
        <begin position="151"/>
        <end position="170"/>
    </location>
</feature>
<dbReference type="Gene3D" id="3.10.20.90">
    <property type="entry name" value="Phosphatidylinositol 3-kinase Catalytic Subunit, Chain A, domain 1"/>
    <property type="match status" value="1"/>
</dbReference>
<comment type="subcellular location">
    <subcellularLocation>
        <location evidence="1">Cell membrane</location>
        <topology evidence="1">Multi-pass membrane protein</topology>
    </subcellularLocation>
</comment>
<dbReference type="NCBIfam" id="TIGR03920">
    <property type="entry name" value="T7SS_EccD"/>
    <property type="match status" value="1"/>
</dbReference>
<evidence type="ECO:0000256" key="2">
    <source>
        <dbReference type="ARBA" id="ARBA00006162"/>
    </source>
</evidence>
<feature type="transmembrane region" description="Helical" evidence="7">
    <location>
        <begin position="431"/>
        <end position="454"/>
    </location>
</feature>
<comment type="similarity">
    <text evidence="2">Belongs to the EccD/Snm4 family.</text>
</comment>
<evidence type="ECO:0000313" key="11">
    <source>
        <dbReference type="Proteomes" id="UP000192374"/>
    </source>
</evidence>